<evidence type="ECO:0000256" key="1">
    <source>
        <dbReference type="SAM" id="MobiDB-lite"/>
    </source>
</evidence>
<dbReference type="Proteomes" id="UP000001861">
    <property type="component" value="Unassembled WGS sequence"/>
</dbReference>
<dbReference type="GeneID" id="6016504"/>
<feature type="compositionally biased region" description="Basic residues" evidence="1">
    <location>
        <begin position="38"/>
        <end position="51"/>
    </location>
</feature>
<dbReference type="KEGG" id="cci:CC1G_06071"/>
<feature type="compositionally biased region" description="Basic residues" evidence="1">
    <location>
        <begin position="86"/>
        <end position="104"/>
    </location>
</feature>
<dbReference type="VEuPathDB" id="FungiDB:CC1G_06071"/>
<evidence type="ECO:0000313" key="3">
    <source>
        <dbReference type="Proteomes" id="UP000001861"/>
    </source>
</evidence>
<name>A8PA16_COPC7</name>
<dbReference type="HOGENOM" id="CLU_1825184_0_0_1"/>
<feature type="compositionally biased region" description="Polar residues" evidence="1">
    <location>
        <begin position="124"/>
        <end position="141"/>
    </location>
</feature>
<keyword evidence="3" id="KW-1185">Reference proteome</keyword>
<comment type="caution">
    <text evidence="2">The sequence shown here is derived from an EMBL/GenBank/DDBJ whole genome shotgun (WGS) entry which is preliminary data.</text>
</comment>
<proteinExistence type="predicted"/>
<protein>
    <submittedName>
        <fullName evidence="2">Uncharacterized protein</fullName>
    </submittedName>
</protein>
<dbReference type="AlphaFoldDB" id="A8PA16"/>
<organism evidence="2 3">
    <name type="scientific">Coprinopsis cinerea (strain Okayama-7 / 130 / ATCC MYA-4618 / FGSC 9003)</name>
    <name type="common">Inky cap fungus</name>
    <name type="synonym">Hormographiella aspergillata</name>
    <dbReference type="NCBI Taxonomy" id="240176"/>
    <lineage>
        <taxon>Eukaryota</taxon>
        <taxon>Fungi</taxon>
        <taxon>Dikarya</taxon>
        <taxon>Basidiomycota</taxon>
        <taxon>Agaricomycotina</taxon>
        <taxon>Agaricomycetes</taxon>
        <taxon>Agaricomycetidae</taxon>
        <taxon>Agaricales</taxon>
        <taxon>Agaricineae</taxon>
        <taxon>Psathyrellaceae</taxon>
        <taxon>Coprinopsis</taxon>
    </lineage>
</organism>
<dbReference type="OMA" id="RVTHGRN"/>
<dbReference type="RefSeq" id="XP_001839881.2">
    <property type="nucleotide sequence ID" value="XM_001839829.2"/>
</dbReference>
<evidence type="ECO:0000313" key="2">
    <source>
        <dbReference type="EMBL" id="EAU81860.2"/>
    </source>
</evidence>
<accession>A8PA16</accession>
<sequence>MAYAKSLIRRELLSFLLEARSFDEELAAAIAAQTEAKPKRRFTQLKIRHGHGQGQAPDKGSPASRYSSVTMSKLAKSTAGAAAKVQAKRRKTRIQCRVTHGRNRCFKESRVKPNSITEIDDELSQQTGNKPATGSVKSGNK</sequence>
<feature type="region of interest" description="Disordered" evidence="1">
    <location>
        <begin position="38"/>
        <end position="141"/>
    </location>
</feature>
<dbReference type="EMBL" id="AACS02000002">
    <property type="protein sequence ID" value="EAU81860.2"/>
    <property type="molecule type" value="Genomic_DNA"/>
</dbReference>
<dbReference type="InParanoid" id="A8PA16"/>
<gene>
    <name evidence="2" type="ORF">CC1G_06071</name>
</gene>
<reference evidence="2 3" key="1">
    <citation type="journal article" date="2010" name="Proc. Natl. Acad. Sci. U.S.A.">
        <title>Insights into evolution of multicellular fungi from the assembled chromosomes of the mushroom Coprinopsis cinerea (Coprinus cinereus).</title>
        <authorList>
            <person name="Stajich J.E."/>
            <person name="Wilke S.K."/>
            <person name="Ahren D."/>
            <person name="Au C.H."/>
            <person name="Birren B.W."/>
            <person name="Borodovsky M."/>
            <person name="Burns C."/>
            <person name="Canback B."/>
            <person name="Casselton L.A."/>
            <person name="Cheng C.K."/>
            <person name="Deng J."/>
            <person name="Dietrich F.S."/>
            <person name="Fargo D.C."/>
            <person name="Farman M.L."/>
            <person name="Gathman A.C."/>
            <person name="Goldberg J."/>
            <person name="Guigo R."/>
            <person name="Hoegger P.J."/>
            <person name="Hooker J.B."/>
            <person name="Huggins A."/>
            <person name="James T.Y."/>
            <person name="Kamada T."/>
            <person name="Kilaru S."/>
            <person name="Kodira C."/>
            <person name="Kues U."/>
            <person name="Kupfer D."/>
            <person name="Kwan H.S."/>
            <person name="Lomsadze A."/>
            <person name="Li W."/>
            <person name="Lilly W.W."/>
            <person name="Ma L.J."/>
            <person name="Mackey A.J."/>
            <person name="Manning G."/>
            <person name="Martin F."/>
            <person name="Muraguchi H."/>
            <person name="Natvig D.O."/>
            <person name="Palmerini H."/>
            <person name="Ramesh M.A."/>
            <person name="Rehmeyer C.J."/>
            <person name="Roe B.A."/>
            <person name="Shenoy N."/>
            <person name="Stanke M."/>
            <person name="Ter-Hovhannisyan V."/>
            <person name="Tunlid A."/>
            <person name="Velagapudi R."/>
            <person name="Vision T.J."/>
            <person name="Zeng Q."/>
            <person name="Zolan M.E."/>
            <person name="Pukkila P.J."/>
        </authorList>
    </citation>
    <scope>NUCLEOTIDE SEQUENCE [LARGE SCALE GENOMIC DNA]</scope>
    <source>
        <strain evidence="3">Okayama-7 / 130 / ATCC MYA-4618 / FGSC 9003</strain>
    </source>
</reference>